<dbReference type="Proteomes" id="UP000002710">
    <property type="component" value="Chromosome"/>
</dbReference>
<dbReference type="Gene3D" id="2.20.28.30">
    <property type="entry name" value="RNA polymerase ii, chain L"/>
    <property type="match status" value="1"/>
</dbReference>
<dbReference type="eggNOG" id="COG2331">
    <property type="taxonomic scope" value="Bacteria"/>
</dbReference>
<protein>
    <submittedName>
        <fullName evidence="2">Regulatory protein, FmdB family</fullName>
    </submittedName>
</protein>
<dbReference type="HOGENOM" id="CLU_136025_4_0_7"/>
<sequence length="75" mass="7699">MPIYEYTCKACHKDFEELVFGAGDTVKCPACGSTKTEKLMSCSCFKTSDGQGGYSLPASSGGCSGCSGGNCSSCK</sequence>
<dbReference type="EMBL" id="CP000112">
    <property type="protein sequence ID" value="ABB39416.1"/>
    <property type="molecule type" value="Genomic_DNA"/>
</dbReference>
<proteinExistence type="predicted"/>
<dbReference type="Pfam" id="PF09723">
    <property type="entry name" value="Zn_ribbon_8"/>
    <property type="match status" value="1"/>
</dbReference>
<gene>
    <name evidence="2" type="ordered locus">Dde_2620</name>
</gene>
<dbReference type="AlphaFoldDB" id="Q30Y30"/>
<evidence type="ECO:0000259" key="1">
    <source>
        <dbReference type="SMART" id="SM00834"/>
    </source>
</evidence>
<evidence type="ECO:0000313" key="3">
    <source>
        <dbReference type="Proteomes" id="UP000002710"/>
    </source>
</evidence>
<accession>Q30Y30</accession>
<evidence type="ECO:0000313" key="2">
    <source>
        <dbReference type="EMBL" id="ABB39416.1"/>
    </source>
</evidence>
<dbReference type="SMART" id="SM00834">
    <property type="entry name" value="CxxC_CXXC_SSSS"/>
    <property type="match status" value="1"/>
</dbReference>
<reference evidence="2 3" key="1">
    <citation type="journal article" date="2011" name="J. Bacteriol.">
        <title>Complete genome sequence and updated annotation of Desulfovibrio alaskensis G20.</title>
        <authorList>
            <person name="Hauser L.J."/>
            <person name="Land M.L."/>
            <person name="Brown S.D."/>
            <person name="Larimer F."/>
            <person name="Keller K.L."/>
            <person name="Rapp-Giles B.J."/>
            <person name="Price M.N."/>
            <person name="Lin M."/>
            <person name="Bruce D.C."/>
            <person name="Detter J.C."/>
            <person name="Tapia R."/>
            <person name="Han C.S."/>
            <person name="Goodwin L.A."/>
            <person name="Cheng J.F."/>
            <person name="Pitluck S."/>
            <person name="Copeland A."/>
            <person name="Lucas S."/>
            <person name="Nolan M."/>
            <person name="Lapidus A.L."/>
            <person name="Palumbo A.V."/>
            <person name="Wall J.D."/>
        </authorList>
    </citation>
    <scope>NUCLEOTIDE SEQUENCE [LARGE SCALE GENOMIC DNA]</scope>
    <source>
        <strain evidence="3">ATCC BAA 1058 / DSM 17464 / G20</strain>
    </source>
</reference>
<dbReference type="RefSeq" id="WP_011368453.1">
    <property type="nucleotide sequence ID" value="NC_007519.1"/>
</dbReference>
<organism evidence="2 3">
    <name type="scientific">Oleidesulfovibrio alaskensis (strain ATCC BAA-1058 / DSM 17464 / G20)</name>
    <name type="common">Desulfovibrio alaskensis</name>
    <dbReference type="NCBI Taxonomy" id="207559"/>
    <lineage>
        <taxon>Bacteria</taxon>
        <taxon>Pseudomonadati</taxon>
        <taxon>Thermodesulfobacteriota</taxon>
        <taxon>Desulfovibrionia</taxon>
        <taxon>Desulfovibrionales</taxon>
        <taxon>Desulfovibrionaceae</taxon>
        <taxon>Oleidesulfovibrio</taxon>
    </lineage>
</organism>
<dbReference type="InterPro" id="IPR013429">
    <property type="entry name" value="Regulatory_FmdB_Zinc_ribbon"/>
</dbReference>
<dbReference type="KEGG" id="dde:Dde_2620"/>
<dbReference type="NCBIfam" id="TIGR02605">
    <property type="entry name" value="CxxC_CxxC_SSSS"/>
    <property type="match status" value="1"/>
</dbReference>
<keyword evidence="3" id="KW-1185">Reference proteome</keyword>
<feature type="domain" description="Putative regulatory protein FmdB zinc ribbon" evidence="1">
    <location>
        <begin position="1"/>
        <end position="41"/>
    </location>
</feature>
<dbReference type="STRING" id="207559.Dde_2620"/>
<name>Q30Y30_OLEA2</name>